<comment type="pathway">
    <text evidence="2">Energy metabolism; oxidative phosphorylation.</text>
</comment>
<dbReference type="GO" id="GO:0045277">
    <property type="term" value="C:respiratory chain complex IV"/>
    <property type="evidence" value="ECO:0007669"/>
    <property type="project" value="InterPro"/>
</dbReference>
<accession>A0A4T0IRN7</accession>
<comment type="subcellular location">
    <subcellularLocation>
        <location evidence="1">Mitochondrion</location>
    </subcellularLocation>
</comment>
<dbReference type="PANTHER" id="PTHR46281:SF8">
    <property type="entry name" value="CYTOCHROME C OXIDASE SUBUNIT 12, MITOCHONDRIAL"/>
    <property type="match status" value="1"/>
</dbReference>
<keyword evidence="4" id="KW-0496">Mitochondrion</keyword>
<dbReference type="Pfam" id="PF02297">
    <property type="entry name" value="COX6B"/>
    <property type="match status" value="1"/>
</dbReference>
<dbReference type="CDD" id="cd00926">
    <property type="entry name" value="Cyt_c_Oxidase_VIb"/>
    <property type="match status" value="1"/>
</dbReference>
<dbReference type="InterPro" id="IPR048280">
    <property type="entry name" value="COX6B-like"/>
</dbReference>
<protein>
    <recommendedName>
        <fullName evidence="6">Cytochrome c oxidase subunit 12, mitochondrial</fullName>
    </recommendedName>
    <alternativeName>
        <fullName evidence="7">Cytochrome c oxidase polypeptide VIb</fullName>
    </alternativeName>
</protein>
<gene>
    <name evidence="8" type="ORF">E3P86_01905</name>
</gene>
<dbReference type="InterPro" id="IPR036549">
    <property type="entry name" value="CX6/COA6-like_sf"/>
</dbReference>
<evidence type="ECO:0000256" key="3">
    <source>
        <dbReference type="ARBA" id="ARBA00006425"/>
    </source>
</evidence>
<evidence type="ECO:0000313" key="9">
    <source>
        <dbReference type="Proteomes" id="UP000310689"/>
    </source>
</evidence>
<reference evidence="8 9" key="1">
    <citation type="submission" date="2019-03" db="EMBL/GenBank/DDBJ databases">
        <title>Sequencing 23 genomes of Wallemia ichthyophaga.</title>
        <authorList>
            <person name="Gostincar C."/>
        </authorList>
    </citation>
    <scope>NUCLEOTIDE SEQUENCE [LARGE SCALE GENOMIC DNA]</scope>
    <source>
        <strain evidence="8 9">EXF-6200</strain>
    </source>
</reference>
<dbReference type="Proteomes" id="UP000310689">
    <property type="component" value="Unassembled WGS sequence"/>
</dbReference>
<dbReference type="GO" id="GO:0006123">
    <property type="term" value="P:mitochondrial electron transport, cytochrome c to oxygen"/>
    <property type="evidence" value="ECO:0007669"/>
    <property type="project" value="UniProtKB-ARBA"/>
</dbReference>
<evidence type="ECO:0000256" key="5">
    <source>
        <dbReference type="ARBA" id="ARBA00023157"/>
    </source>
</evidence>
<sequence length="99" mass="11843">MSESDSKYVLQTAGFDVRFPNTNQTKHCWQAFVDYHKCINAKGEDFQPCKQFHRTYKSICPNGWTDKWTEQIEDYLFRRKLPFKYTTIVKTFTSDTLEL</sequence>
<evidence type="ECO:0000256" key="1">
    <source>
        <dbReference type="ARBA" id="ARBA00004173"/>
    </source>
</evidence>
<name>A0A4T0IRN7_WALIC</name>
<dbReference type="AlphaFoldDB" id="A0A4T0IRN7"/>
<comment type="similarity">
    <text evidence="3">Belongs to the cytochrome c oxidase subunit 6B family.</text>
</comment>
<dbReference type="InterPro" id="IPR003213">
    <property type="entry name" value="Cyt_c_oxidase_su6B"/>
</dbReference>
<keyword evidence="5" id="KW-1015">Disulfide bond</keyword>
<dbReference type="EMBL" id="SPOI01000079">
    <property type="protein sequence ID" value="TIB38011.1"/>
    <property type="molecule type" value="Genomic_DNA"/>
</dbReference>
<dbReference type="FunFam" id="1.10.10.140:FF:000001">
    <property type="entry name" value="Cytochrome c oxidase subunit 6B1"/>
    <property type="match status" value="1"/>
</dbReference>
<dbReference type="SUPFAM" id="SSF47694">
    <property type="entry name" value="Cytochrome c oxidase subunit h"/>
    <property type="match status" value="1"/>
</dbReference>
<organism evidence="8 9">
    <name type="scientific">Wallemia ichthyophaga</name>
    <dbReference type="NCBI Taxonomy" id="245174"/>
    <lineage>
        <taxon>Eukaryota</taxon>
        <taxon>Fungi</taxon>
        <taxon>Dikarya</taxon>
        <taxon>Basidiomycota</taxon>
        <taxon>Wallemiomycotina</taxon>
        <taxon>Wallemiomycetes</taxon>
        <taxon>Wallemiales</taxon>
        <taxon>Wallemiaceae</taxon>
        <taxon>Wallemia</taxon>
    </lineage>
</organism>
<evidence type="ECO:0000313" key="8">
    <source>
        <dbReference type="EMBL" id="TIB38011.1"/>
    </source>
</evidence>
<dbReference type="GO" id="GO:0005739">
    <property type="term" value="C:mitochondrion"/>
    <property type="evidence" value="ECO:0007669"/>
    <property type="project" value="UniProtKB-SubCell"/>
</dbReference>
<dbReference type="PANTHER" id="PTHR46281">
    <property type="entry name" value="CYTOCHROME C OXIDASE SUBUNIT 6B"/>
    <property type="match status" value="1"/>
</dbReference>
<proteinExistence type="inferred from homology"/>
<evidence type="ECO:0000256" key="7">
    <source>
        <dbReference type="ARBA" id="ARBA00082359"/>
    </source>
</evidence>
<evidence type="ECO:0000256" key="6">
    <source>
        <dbReference type="ARBA" id="ARBA00074891"/>
    </source>
</evidence>
<dbReference type="Gene3D" id="1.10.10.140">
    <property type="entry name" value="Cytochrome c oxidase, subunit VIb"/>
    <property type="match status" value="1"/>
</dbReference>
<evidence type="ECO:0000256" key="2">
    <source>
        <dbReference type="ARBA" id="ARBA00004673"/>
    </source>
</evidence>
<comment type="caution">
    <text evidence="8">The sequence shown here is derived from an EMBL/GenBank/DDBJ whole genome shotgun (WGS) entry which is preliminary data.</text>
</comment>
<dbReference type="PROSITE" id="PS51808">
    <property type="entry name" value="CHCH"/>
    <property type="match status" value="1"/>
</dbReference>
<evidence type="ECO:0000256" key="4">
    <source>
        <dbReference type="ARBA" id="ARBA00023128"/>
    </source>
</evidence>